<dbReference type="Proteomes" id="UP000026961">
    <property type="component" value="Chromosome 1"/>
</dbReference>
<dbReference type="AlphaFoldDB" id="A0A0D9YF56"/>
<evidence type="ECO:0000313" key="3">
    <source>
        <dbReference type="Proteomes" id="UP000026961"/>
    </source>
</evidence>
<organism evidence="2">
    <name type="scientific">Oryza glumipatula</name>
    <dbReference type="NCBI Taxonomy" id="40148"/>
    <lineage>
        <taxon>Eukaryota</taxon>
        <taxon>Viridiplantae</taxon>
        <taxon>Streptophyta</taxon>
        <taxon>Embryophyta</taxon>
        <taxon>Tracheophyta</taxon>
        <taxon>Spermatophyta</taxon>
        <taxon>Magnoliopsida</taxon>
        <taxon>Liliopsida</taxon>
        <taxon>Poales</taxon>
        <taxon>Poaceae</taxon>
        <taxon>BOP clade</taxon>
        <taxon>Oryzoideae</taxon>
        <taxon>Oryzeae</taxon>
        <taxon>Oryzinae</taxon>
        <taxon>Oryza</taxon>
    </lineage>
</organism>
<proteinExistence type="predicted"/>
<evidence type="ECO:0000256" key="1">
    <source>
        <dbReference type="SAM" id="MobiDB-lite"/>
    </source>
</evidence>
<reference evidence="2" key="1">
    <citation type="submission" date="2013-08" db="EMBL/GenBank/DDBJ databases">
        <title>Oryza genome evolution.</title>
        <authorList>
            <person name="Wing R.A."/>
            <person name="Panaud O."/>
            <person name="Oliveira A.C."/>
        </authorList>
    </citation>
    <scope>NUCLEOTIDE SEQUENCE</scope>
</reference>
<name>A0A0D9YF56_9ORYZ</name>
<reference evidence="2" key="3">
    <citation type="submission" date="2018-05" db="EMBL/GenBank/DDBJ databases">
        <title>OgluRS3 (Oryza glumaepatula Reference Sequence Version 3).</title>
        <authorList>
            <person name="Zhang J."/>
            <person name="Kudrna D."/>
            <person name="Lee S."/>
            <person name="Talag J."/>
            <person name="Welchert J."/>
            <person name="Wing R.A."/>
        </authorList>
    </citation>
    <scope>NUCLEOTIDE SEQUENCE [LARGE SCALE GENOMIC DNA]</scope>
</reference>
<accession>A0A0D9YF56</accession>
<protein>
    <submittedName>
        <fullName evidence="2">Uncharacterized protein</fullName>
    </submittedName>
</protein>
<dbReference type="EnsemblPlants" id="OGLUM01G35570.1">
    <property type="protein sequence ID" value="OGLUM01G35570.1"/>
    <property type="gene ID" value="OGLUM01G35570"/>
</dbReference>
<feature type="region of interest" description="Disordered" evidence="1">
    <location>
        <begin position="59"/>
        <end position="78"/>
    </location>
</feature>
<dbReference type="HOGENOM" id="CLU_178827_0_0_1"/>
<evidence type="ECO:0000313" key="2">
    <source>
        <dbReference type="EnsemblPlants" id="OGLUM01G35570.1"/>
    </source>
</evidence>
<sequence length="114" mass="12447">MAAAARAAVLPTLAQVAKREGRYLAWQQKRYMAEEERPLKTTVPPARAAAIQLGYHSRSKGGASGLYDPQSSLRGPRGIKEERAKIVSNMVDCVPAVRWAATLELSRSLAWLTA</sequence>
<dbReference type="Gramene" id="OGLUM01G35570.1">
    <property type="protein sequence ID" value="OGLUM01G35570.1"/>
    <property type="gene ID" value="OGLUM01G35570"/>
</dbReference>
<reference evidence="2" key="2">
    <citation type="submission" date="2015-04" db="UniProtKB">
        <authorList>
            <consortium name="EnsemblPlants"/>
        </authorList>
    </citation>
    <scope>IDENTIFICATION</scope>
</reference>
<keyword evidence="3" id="KW-1185">Reference proteome</keyword>